<protein>
    <submittedName>
        <fullName evidence="1">Uncharacterized protein</fullName>
    </submittedName>
</protein>
<dbReference type="RefSeq" id="WP_278012161.1">
    <property type="nucleotide sequence ID" value="NZ_CP121208.1"/>
</dbReference>
<proteinExistence type="predicted"/>
<organism evidence="1 2">
    <name type="scientific">Arcanobacterium canis</name>
    <dbReference type="NCBI Taxonomy" id="999183"/>
    <lineage>
        <taxon>Bacteria</taxon>
        <taxon>Bacillati</taxon>
        <taxon>Actinomycetota</taxon>
        <taxon>Actinomycetes</taxon>
        <taxon>Actinomycetales</taxon>
        <taxon>Actinomycetaceae</taxon>
        <taxon>Arcanobacterium</taxon>
    </lineage>
</organism>
<dbReference type="EMBL" id="CP121208">
    <property type="protein sequence ID" value="WFM82735.1"/>
    <property type="molecule type" value="Genomic_DNA"/>
</dbReference>
<reference evidence="1 2" key="1">
    <citation type="submission" date="2023-03" db="EMBL/GenBank/DDBJ databases">
        <title>Complete genome of Arcanobacterium canis strain DSM 25104 isolated in 2010 from a canine otitis externa in Germany.</title>
        <authorList>
            <person name="Borowiak M."/>
            <person name="Kreitlow A."/>
            <person name="Malorny B."/>
            <person name="Laemmler C."/>
            <person name="Prenger-Berninghoff E."/>
            <person name="Ploetz M."/>
            <person name="Abdulmawjood A."/>
        </authorList>
    </citation>
    <scope>NUCLEOTIDE SEQUENCE [LARGE SCALE GENOMIC DNA]</scope>
    <source>
        <strain evidence="1 2">DSM 25104</strain>
    </source>
</reference>
<gene>
    <name evidence="1" type="ORF">P7079_04825</name>
</gene>
<name>A0ABY8FW38_9ACTO</name>
<evidence type="ECO:0000313" key="2">
    <source>
        <dbReference type="Proteomes" id="UP001215216"/>
    </source>
</evidence>
<sequence length="157" mass="17074">MKSKIVVASVLAISMIAGGVLAIYVSPGQTLIQVAQRVVSRRDEALRTRDVDALFALSVPRSPARAADERLVQVIDERGIDPSHVATVVTSVEKVQRHGQTYWKVNSVQTGVGDSEADGDSAVRTCALWQFDEGSERMFRTVTCHMDEPDEFVDGGS</sequence>
<evidence type="ECO:0000313" key="1">
    <source>
        <dbReference type="EMBL" id="WFM82735.1"/>
    </source>
</evidence>
<dbReference type="Proteomes" id="UP001215216">
    <property type="component" value="Chromosome"/>
</dbReference>
<accession>A0ABY8FW38</accession>
<keyword evidence="2" id="KW-1185">Reference proteome</keyword>